<dbReference type="OrthoDB" id="9800626at2"/>
<organism evidence="9 10">
    <name type="scientific">Thermosediminibacter oceani (strain ATCC BAA-1034 / DSM 16646 / JW/IW-1228P)</name>
    <dbReference type="NCBI Taxonomy" id="555079"/>
    <lineage>
        <taxon>Bacteria</taxon>
        <taxon>Bacillati</taxon>
        <taxon>Bacillota</taxon>
        <taxon>Clostridia</taxon>
        <taxon>Thermosediminibacterales</taxon>
        <taxon>Thermosediminibacteraceae</taxon>
        <taxon>Thermosediminibacter</taxon>
    </lineage>
</organism>
<dbReference type="STRING" id="555079.Toce_2049"/>
<dbReference type="eggNOG" id="ENOG5032YNU">
    <property type="taxonomic scope" value="Bacteria"/>
</dbReference>
<feature type="compositionally biased region" description="Basic and acidic residues" evidence="6">
    <location>
        <begin position="345"/>
        <end position="357"/>
    </location>
</feature>
<evidence type="ECO:0000256" key="7">
    <source>
        <dbReference type="SAM" id="Phobius"/>
    </source>
</evidence>
<comment type="subcellular location">
    <subcellularLocation>
        <location evidence="1">Cell membrane</location>
        <topology evidence="1">Single-pass membrane protein</topology>
    </subcellularLocation>
</comment>
<evidence type="ECO:0000256" key="6">
    <source>
        <dbReference type="SAM" id="MobiDB-lite"/>
    </source>
</evidence>
<dbReference type="Pfam" id="PF12791">
    <property type="entry name" value="RsgI_N"/>
    <property type="match status" value="1"/>
</dbReference>
<name>D9RZZ0_THEOJ</name>
<dbReference type="PROSITE" id="PS51849">
    <property type="entry name" value="RSGI_N"/>
    <property type="match status" value="1"/>
</dbReference>
<sequence>MKGVIVDIEGEHIIVVTPRGDFKRIYNAYKGRQIGDEVDFPETAANRPVFWKIASLAAVFVILAVTAGYGFAAFFHPVTYVTMDVNPSVEMSLNRFNRVIDVEGLNDDGARLVGDRTSFRAKPPEKVVRMLLYRAKEQNLLGPDSVVMFTVSNVHDKKMPELEKKLEETARKELKGNTGISIQQNDSREVKVLVQEASIEKHQEAKKMGISQGKLLLFEKLKKADPALDVERIKKMRVREMLDELKAKTGEDLIEERGNDSKEQEKPVKDRVRGEIKKGDWSEFRGNPSGLVRDERDSDHFDNRRIVSLSARGGKEREKLFSKLQFRIPDSQEKEGKKYVPAGHRKNDDNDKKDRSAGRYRRPRPGRGR</sequence>
<gene>
    <name evidence="9" type="ordered locus">Toce_2049</name>
</gene>
<dbReference type="GO" id="GO:0005886">
    <property type="term" value="C:plasma membrane"/>
    <property type="evidence" value="ECO:0007669"/>
    <property type="project" value="UniProtKB-SubCell"/>
</dbReference>
<keyword evidence="2" id="KW-1003">Cell membrane</keyword>
<dbReference type="InterPro" id="IPR024449">
    <property type="entry name" value="Anti-sigma_RsgI_N"/>
</dbReference>
<feature type="transmembrane region" description="Helical" evidence="7">
    <location>
        <begin position="53"/>
        <end position="75"/>
    </location>
</feature>
<dbReference type="KEGG" id="toc:Toce_2049"/>
<dbReference type="Pfam" id="PF23750">
    <property type="entry name" value="RsgI_M"/>
    <property type="match status" value="1"/>
</dbReference>
<feature type="domain" description="RsgI N-terminal anti-sigma" evidence="8">
    <location>
        <begin position="1"/>
        <end position="49"/>
    </location>
</feature>
<evidence type="ECO:0000256" key="5">
    <source>
        <dbReference type="ARBA" id="ARBA00023136"/>
    </source>
</evidence>
<dbReference type="AlphaFoldDB" id="D9RZZ0"/>
<evidence type="ECO:0000259" key="8">
    <source>
        <dbReference type="PROSITE" id="PS51849"/>
    </source>
</evidence>
<evidence type="ECO:0000256" key="4">
    <source>
        <dbReference type="ARBA" id="ARBA00022989"/>
    </source>
</evidence>
<dbReference type="Proteomes" id="UP000000272">
    <property type="component" value="Chromosome"/>
</dbReference>
<keyword evidence="10" id="KW-1185">Reference proteome</keyword>
<keyword evidence="5 7" id="KW-0472">Membrane</keyword>
<feature type="compositionally biased region" description="Basic residues" evidence="6">
    <location>
        <begin position="358"/>
        <end position="369"/>
    </location>
</feature>
<protein>
    <recommendedName>
        <fullName evidence="8">RsgI N-terminal anti-sigma domain-containing protein</fullName>
    </recommendedName>
</protein>
<dbReference type="HOGENOM" id="CLU_749914_0_0_9"/>
<accession>D9RZZ0</accession>
<feature type="region of interest" description="Disordered" evidence="6">
    <location>
        <begin position="253"/>
        <end position="300"/>
    </location>
</feature>
<dbReference type="InterPro" id="IPR055431">
    <property type="entry name" value="RsgI_M"/>
</dbReference>
<proteinExistence type="predicted"/>
<feature type="region of interest" description="Disordered" evidence="6">
    <location>
        <begin position="323"/>
        <end position="369"/>
    </location>
</feature>
<evidence type="ECO:0000256" key="2">
    <source>
        <dbReference type="ARBA" id="ARBA00022475"/>
    </source>
</evidence>
<dbReference type="EMBL" id="CP002131">
    <property type="protein sequence ID" value="ADL08767.1"/>
    <property type="molecule type" value="Genomic_DNA"/>
</dbReference>
<feature type="compositionally biased region" description="Basic and acidic residues" evidence="6">
    <location>
        <begin position="253"/>
        <end position="283"/>
    </location>
</feature>
<keyword evidence="3 7" id="KW-0812">Transmembrane</keyword>
<evidence type="ECO:0000256" key="3">
    <source>
        <dbReference type="ARBA" id="ARBA00022692"/>
    </source>
</evidence>
<reference evidence="9 10" key="1">
    <citation type="journal article" date="2010" name="Stand. Genomic Sci.">
        <title>Complete genome sequence of Thermosediminibacter oceani type strain (JW/IW-1228P).</title>
        <authorList>
            <person name="Pitluck S."/>
            <person name="Yasawong M."/>
            <person name="Munk C."/>
            <person name="Nolan M."/>
            <person name="Lapidus A."/>
            <person name="Lucas S."/>
            <person name="Glavina Del Rio T."/>
            <person name="Tice H."/>
            <person name="Cheng J.F."/>
            <person name="Bruce D."/>
            <person name="Detter C."/>
            <person name="Tapia R."/>
            <person name="Han C."/>
            <person name="Goodwin L."/>
            <person name="Liolios K."/>
            <person name="Ivanova N."/>
            <person name="Mavromatis K."/>
            <person name="Mikhailova N."/>
            <person name="Pati A."/>
            <person name="Chen A."/>
            <person name="Palaniappan K."/>
            <person name="Land M."/>
            <person name="Hauser L."/>
            <person name="Chang Y.J."/>
            <person name="Jeffries C.D."/>
            <person name="Rohde M."/>
            <person name="Spring S."/>
            <person name="Sikorski J."/>
            <person name="Goker M."/>
            <person name="Woyke T."/>
            <person name="Bristow J."/>
            <person name="Eisen J.A."/>
            <person name="Markowitz V."/>
            <person name="Hugenholtz P."/>
            <person name="Kyrpides N.C."/>
            <person name="Klenk H.P."/>
        </authorList>
    </citation>
    <scope>NUCLEOTIDE SEQUENCE [LARGE SCALE GENOMIC DNA]</scope>
    <source>
        <strain evidence="10">ATCC BAA-1034 / DSM 16646 / JW/IW-1228P</strain>
    </source>
</reference>
<evidence type="ECO:0000313" key="10">
    <source>
        <dbReference type="Proteomes" id="UP000000272"/>
    </source>
</evidence>
<dbReference type="RefSeq" id="WP_013276781.1">
    <property type="nucleotide sequence ID" value="NC_014377.1"/>
</dbReference>
<evidence type="ECO:0000256" key="1">
    <source>
        <dbReference type="ARBA" id="ARBA00004162"/>
    </source>
</evidence>
<evidence type="ECO:0000313" key="9">
    <source>
        <dbReference type="EMBL" id="ADL08767.1"/>
    </source>
</evidence>
<keyword evidence="4 7" id="KW-1133">Transmembrane helix</keyword>